<dbReference type="EMBL" id="QPFP01000020">
    <property type="protein sequence ID" value="TEB31080.1"/>
    <property type="molecule type" value="Genomic_DNA"/>
</dbReference>
<evidence type="ECO:0000313" key="1">
    <source>
        <dbReference type="EMBL" id="TEB31080.1"/>
    </source>
</evidence>
<protein>
    <submittedName>
        <fullName evidence="1">Uncharacterized protein</fullName>
    </submittedName>
</protein>
<reference evidence="1 2" key="1">
    <citation type="journal article" date="2019" name="Nat. Ecol. Evol.">
        <title>Megaphylogeny resolves global patterns of mushroom evolution.</title>
        <authorList>
            <person name="Varga T."/>
            <person name="Krizsan K."/>
            <person name="Foldi C."/>
            <person name="Dima B."/>
            <person name="Sanchez-Garcia M."/>
            <person name="Sanchez-Ramirez S."/>
            <person name="Szollosi G.J."/>
            <person name="Szarkandi J.G."/>
            <person name="Papp V."/>
            <person name="Albert L."/>
            <person name="Andreopoulos W."/>
            <person name="Angelini C."/>
            <person name="Antonin V."/>
            <person name="Barry K.W."/>
            <person name="Bougher N.L."/>
            <person name="Buchanan P."/>
            <person name="Buyck B."/>
            <person name="Bense V."/>
            <person name="Catcheside P."/>
            <person name="Chovatia M."/>
            <person name="Cooper J."/>
            <person name="Damon W."/>
            <person name="Desjardin D."/>
            <person name="Finy P."/>
            <person name="Geml J."/>
            <person name="Haridas S."/>
            <person name="Hughes K."/>
            <person name="Justo A."/>
            <person name="Karasinski D."/>
            <person name="Kautmanova I."/>
            <person name="Kiss B."/>
            <person name="Kocsube S."/>
            <person name="Kotiranta H."/>
            <person name="LaButti K.M."/>
            <person name="Lechner B.E."/>
            <person name="Liimatainen K."/>
            <person name="Lipzen A."/>
            <person name="Lukacs Z."/>
            <person name="Mihaltcheva S."/>
            <person name="Morgado L.N."/>
            <person name="Niskanen T."/>
            <person name="Noordeloos M.E."/>
            <person name="Ohm R.A."/>
            <person name="Ortiz-Santana B."/>
            <person name="Ovrebo C."/>
            <person name="Racz N."/>
            <person name="Riley R."/>
            <person name="Savchenko A."/>
            <person name="Shiryaev A."/>
            <person name="Soop K."/>
            <person name="Spirin V."/>
            <person name="Szebenyi C."/>
            <person name="Tomsovsky M."/>
            <person name="Tulloss R.E."/>
            <person name="Uehling J."/>
            <person name="Grigoriev I.V."/>
            <person name="Vagvolgyi C."/>
            <person name="Papp T."/>
            <person name="Martin F.M."/>
            <person name="Miettinen O."/>
            <person name="Hibbett D.S."/>
            <person name="Nagy L.G."/>
        </authorList>
    </citation>
    <scope>NUCLEOTIDE SEQUENCE [LARGE SCALE GENOMIC DNA]</scope>
    <source>
        <strain evidence="1 2">FP101781</strain>
    </source>
</reference>
<proteinExistence type="predicted"/>
<keyword evidence="2" id="KW-1185">Reference proteome</keyword>
<sequence>MTAVKGGKCAVIEGLAHTFSDRSQEAAHWSLSEMSTEYGGLSVEAQLSVPVRDGASTGFRVHSSESLRRDCLYYTTSGYALVVGPTKGIHGLVEQLPTISAPSSRGGSLGAAGTSELSERFASRYYLPVNSAFSATCKDQPHWRGAIPTPLGDRKVKARAIRRSLSPPGTNSIGASCARGGLTLSAPTVLLHAALACHLRERDNLSTEIAFQILDSISVLCPPFGVAYMIKDALDGVWSEALLIGERREKGVLSIENPRYTEVSTLNSSIKYPAITIVSPNYPSCDLSTTVLPLMCRESAAAPNDVHSLWIKTGLANFGQKYPSEHEGEYYLREGTLGGSTRQIPRNQSLEVFPSSRWVRGFAALRGGNIGVVNGWGQKGETKRIRMPKAVPAQRVEDDHFGVGIELWAVA</sequence>
<comment type="caution">
    <text evidence="1">The sequence shown here is derived from an EMBL/GenBank/DDBJ whole genome shotgun (WGS) entry which is preliminary data.</text>
</comment>
<organism evidence="1 2">
    <name type="scientific">Coprinellus micaceus</name>
    <name type="common">Glistening ink-cap mushroom</name>
    <name type="synonym">Coprinus micaceus</name>
    <dbReference type="NCBI Taxonomy" id="71717"/>
    <lineage>
        <taxon>Eukaryota</taxon>
        <taxon>Fungi</taxon>
        <taxon>Dikarya</taxon>
        <taxon>Basidiomycota</taxon>
        <taxon>Agaricomycotina</taxon>
        <taxon>Agaricomycetes</taxon>
        <taxon>Agaricomycetidae</taxon>
        <taxon>Agaricales</taxon>
        <taxon>Agaricineae</taxon>
        <taxon>Psathyrellaceae</taxon>
        <taxon>Coprinellus</taxon>
    </lineage>
</organism>
<evidence type="ECO:0000313" key="2">
    <source>
        <dbReference type="Proteomes" id="UP000298030"/>
    </source>
</evidence>
<gene>
    <name evidence="1" type="ORF">FA13DRAFT_1709929</name>
</gene>
<accession>A0A4Y7TAC5</accession>
<dbReference type="AlphaFoldDB" id="A0A4Y7TAC5"/>
<name>A0A4Y7TAC5_COPMI</name>
<dbReference type="Proteomes" id="UP000298030">
    <property type="component" value="Unassembled WGS sequence"/>
</dbReference>